<dbReference type="InterPro" id="IPR036237">
    <property type="entry name" value="Xyl_isomerase-like_sf"/>
</dbReference>
<accession>A0A561DZ23</accession>
<evidence type="ECO:0000313" key="3">
    <source>
        <dbReference type="Proteomes" id="UP000319671"/>
    </source>
</evidence>
<dbReference type="PANTHER" id="PTHR12110">
    <property type="entry name" value="HYDROXYPYRUVATE ISOMERASE"/>
    <property type="match status" value="1"/>
</dbReference>
<keyword evidence="3" id="KW-1185">Reference proteome</keyword>
<evidence type="ECO:0000313" key="2">
    <source>
        <dbReference type="EMBL" id="TWE08596.1"/>
    </source>
</evidence>
<sequence length="274" mass="29808">MIKLGVNSVLFKDFDFATAAKHIALAGYDGVEIAAIKGMCEHLELDRWKEQAVEIRSIADQYGLELLSMEVASLDEDRLTKAFEAGAEIGIPIINVGPGGKAGVERDLLQSIEKLNLMSMKAETYGLTLCVKAHVGNAIYNTPTTLRAMNEISSQAFGIDMDPSHIYRGNENPEEELPKILNRVRHIHIRDCRGRAKGPGEIQNQACGRGDIDLYGYCQALVDGNYSGPVCLEVIGANQHSLAEVSIIAAESYGYLNACLKTLGARSKNLVKKG</sequence>
<dbReference type="Proteomes" id="UP000319671">
    <property type="component" value="Unassembled WGS sequence"/>
</dbReference>
<dbReference type="Gene3D" id="3.20.20.150">
    <property type="entry name" value="Divalent-metal-dependent TIM barrel enzymes"/>
    <property type="match status" value="1"/>
</dbReference>
<feature type="domain" description="Xylose isomerase-like TIM barrel" evidence="1">
    <location>
        <begin position="23"/>
        <end position="238"/>
    </location>
</feature>
<dbReference type="InterPro" id="IPR050312">
    <property type="entry name" value="IolE/XylAMocC-like"/>
</dbReference>
<dbReference type="EMBL" id="VIVN01000001">
    <property type="protein sequence ID" value="TWE08596.1"/>
    <property type="molecule type" value="Genomic_DNA"/>
</dbReference>
<comment type="caution">
    <text evidence="2">The sequence shown here is derived from an EMBL/GenBank/DDBJ whole genome shotgun (WGS) entry which is preliminary data.</text>
</comment>
<dbReference type="InterPro" id="IPR013022">
    <property type="entry name" value="Xyl_isomerase-like_TIM-brl"/>
</dbReference>
<gene>
    <name evidence="2" type="ORF">FB550_101622</name>
</gene>
<protein>
    <submittedName>
        <fullName evidence="2">Sugar phosphate isomerase/epimerase</fullName>
    </submittedName>
</protein>
<dbReference type="GO" id="GO:0016853">
    <property type="term" value="F:isomerase activity"/>
    <property type="evidence" value="ECO:0007669"/>
    <property type="project" value="UniProtKB-KW"/>
</dbReference>
<dbReference type="SUPFAM" id="SSF51658">
    <property type="entry name" value="Xylose isomerase-like"/>
    <property type="match status" value="1"/>
</dbReference>
<name>A0A561DZ23_9BACI</name>
<dbReference type="AlphaFoldDB" id="A0A561DZ23"/>
<proteinExistence type="predicted"/>
<dbReference type="RefSeq" id="WP_144562264.1">
    <property type="nucleotide sequence ID" value="NZ_VIVN01000001.1"/>
</dbReference>
<dbReference type="Pfam" id="PF01261">
    <property type="entry name" value="AP_endonuc_2"/>
    <property type="match status" value="1"/>
</dbReference>
<keyword evidence="2" id="KW-0413">Isomerase</keyword>
<evidence type="ECO:0000259" key="1">
    <source>
        <dbReference type="Pfam" id="PF01261"/>
    </source>
</evidence>
<reference evidence="2 3" key="1">
    <citation type="submission" date="2019-06" db="EMBL/GenBank/DDBJ databases">
        <title>Sorghum-associated microbial communities from plants grown in Nebraska, USA.</title>
        <authorList>
            <person name="Schachtman D."/>
        </authorList>
    </citation>
    <scope>NUCLEOTIDE SEQUENCE [LARGE SCALE GENOMIC DNA]</scope>
    <source>
        <strain evidence="2 3">2482</strain>
    </source>
</reference>
<organism evidence="2 3">
    <name type="scientific">Neobacillus bataviensis</name>
    <dbReference type="NCBI Taxonomy" id="220685"/>
    <lineage>
        <taxon>Bacteria</taxon>
        <taxon>Bacillati</taxon>
        <taxon>Bacillota</taxon>
        <taxon>Bacilli</taxon>
        <taxon>Bacillales</taxon>
        <taxon>Bacillaceae</taxon>
        <taxon>Neobacillus</taxon>
    </lineage>
</organism>